<dbReference type="RefSeq" id="WP_264065392.1">
    <property type="nucleotide sequence ID" value="NZ_JACKTY010000008.1"/>
</dbReference>
<evidence type="ECO:0000313" key="1">
    <source>
        <dbReference type="EMBL" id="MCV7224648.1"/>
    </source>
</evidence>
<gene>
    <name evidence="1" type="ORF">H7J73_01120</name>
</gene>
<dbReference type="EMBL" id="JACKTY010000008">
    <property type="protein sequence ID" value="MCV7224648.1"/>
    <property type="molecule type" value="Genomic_DNA"/>
</dbReference>
<accession>A0ABT3C5A9</accession>
<dbReference type="SUPFAM" id="SSF51391">
    <property type="entry name" value="Thiamin phosphate synthase"/>
    <property type="match status" value="1"/>
</dbReference>
<reference evidence="1 2" key="1">
    <citation type="journal article" date="2022" name="BMC Genomics">
        <title>Comparative genome analysis of mycobacteria focusing on tRNA and non-coding RNA.</title>
        <authorList>
            <person name="Behra P.R.K."/>
            <person name="Pettersson B.M.F."/>
            <person name="Ramesh M."/>
            <person name="Das S."/>
            <person name="Dasgupta S."/>
            <person name="Kirsebom L.A."/>
        </authorList>
    </citation>
    <scope>NUCLEOTIDE SEQUENCE [LARGE SCALE GENOMIC DNA]</scope>
    <source>
        <strain evidence="1 2">DSM 44078</strain>
    </source>
</reference>
<keyword evidence="2" id="KW-1185">Reference proteome</keyword>
<dbReference type="InterPro" id="IPR036206">
    <property type="entry name" value="ThiamineP_synth_sf"/>
</dbReference>
<comment type="caution">
    <text evidence="1">The sequence shown here is derived from an EMBL/GenBank/DDBJ whole genome shotgun (WGS) entry which is preliminary data.</text>
</comment>
<protein>
    <submittedName>
        <fullName evidence="1">Uncharacterized protein</fullName>
    </submittedName>
</protein>
<sequence length="283" mass="30306">MTTEPQSYVATIDGVRSYLCGPDIGPTPSSYDFDLYAEIHMRKGKKMIELIAMLTHNDKTVDNARQVFAQSVDAPTQHWGFKDTGLSSPELALLARDMKDAGKTVHFESLEEDEPRCVAAAQFAIDNGLDFLIGMAFHPSVAKLLAEASVSYLPTCGGRSGIPRMLHGSVADIVGDATRIRPQVDGVALSLYRWTDGDPGLLGKAFIEEVKSPVVVTGSINSTERMDEIARLSPWGITVGSALFDDAFGVGSFAAGLGWMRDYFDRASAGTSAATAVPGVLAK</sequence>
<proteinExistence type="predicted"/>
<name>A0ABT3C5A9_9MYCO</name>
<organism evidence="1 2">
    <name type="scientific">Mycolicibacterium komossense</name>
    <dbReference type="NCBI Taxonomy" id="1779"/>
    <lineage>
        <taxon>Bacteria</taxon>
        <taxon>Bacillati</taxon>
        <taxon>Actinomycetota</taxon>
        <taxon>Actinomycetes</taxon>
        <taxon>Mycobacteriales</taxon>
        <taxon>Mycobacteriaceae</taxon>
        <taxon>Mycolicibacterium</taxon>
    </lineage>
</organism>
<evidence type="ECO:0000313" key="2">
    <source>
        <dbReference type="Proteomes" id="UP001526201"/>
    </source>
</evidence>
<dbReference type="Proteomes" id="UP001526201">
    <property type="component" value="Unassembled WGS sequence"/>
</dbReference>